<dbReference type="GeneID" id="18924943"/>
<dbReference type="InParanoid" id="F4S9E8"/>
<gene>
    <name evidence="1" type="ORF">MELLADRAFT_113302</name>
</gene>
<evidence type="ECO:0000313" key="1">
    <source>
        <dbReference type="EMBL" id="EGF98710.1"/>
    </source>
</evidence>
<accession>F4S9E8</accession>
<organism evidence="2">
    <name type="scientific">Melampsora larici-populina (strain 98AG31 / pathotype 3-4-7)</name>
    <name type="common">Poplar leaf rust fungus</name>
    <dbReference type="NCBI Taxonomy" id="747676"/>
    <lineage>
        <taxon>Eukaryota</taxon>
        <taxon>Fungi</taxon>
        <taxon>Dikarya</taxon>
        <taxon>Basidiomycota</taxon>
        <taxon>Pucciniomycotina</taxon>
        <taxon>Pucciniomycetes</taxon>
        <taxon>Pucciniales</taxon>
        <taxon>Melampsoraceae</taxon>
        <taxon>Melampsora</taxon>
    </lineage>
</organism>
<dbReference type="HOGENOM" id="CLU_056788_1_0_1"/>
<dbReference type="RefSeq" id="XP_007418025.1">
    <property type="nucleotide sequence ID" value="XM_007417963.1"/>
</dbReference>
<proteinExistence type="predicted"/>
<dbReference type="STRING" id="747676.F4S9E8"/>
<keyword evidence="2" id="KW-1185">Reference proteome</keyword>
<dbReference type="AlphaFoldDB" id="F4S9E8"/>
<dbReference type="Proteomes" id="UP000001072">
    <property type="component" value="Unassembled WGS sequence"/>
</dbReference>
<dbReference type="VEuPathDB" id="FungiDB:MELLADRAFT_113302"/>
<evidence type="ECO:0000313" key="2">
    <source>
        <dbReference type="Proteomes" id="UP000001072"/>
    </source>
</evidence>
<name>F4S9E8_MELLP</name>
<dbReference type="KEGG" id="mlr:MELLADRAFT_113302"/>
<sequence length="243" mass="27791">MPFVHYDTQIKSRHAEKKISGVSLADANRELMTNVCKRSTQRWQKILLETGSVIRDKATYLRTGPPYALNEHDLQLIFEILEEDSTLMLDEISDILEDLTEKKPCISTLQSTITKRLNYSLKKGQTVDPRQSEEQRAEYARRVANLPSQYLVFLDKVGVNERDVVRTHLRAPVGQRGHRLRRKREGEHWTLCGAICEQGFLAGAVVEVGFDREEQRPALQYTCESESVSSASIDRDRMARSNG</sequence>
<protein>
    <submittedName>
        <fullName evidence="1">Uncharacterized protein</fullName>
    </submittedName>
</protein>
<dbReference type="EMBL" id="GL883170">
    <property type="protein sequence ID" value="EGF98710.1"/>
    <property type="molecule type" value="Genomic_DNA"/>
</dbReference>
<dbReference type="PANTHER" id="PTHR46564">
    <property type="entry name" value="TRANSPOSASE"/>
    <property type="match status" value="1"/>
</dbReference>
<dbReference type="OrthoDB" id="2994945at2759"/>
<dbReference type="PANTHER" id="PTHR46564:SF1">
    <property type="entry name" value="TRANSPOSASE"/>
    <property type="match status" value="1"/>
</dbReference>
<reference evidence="2" key="1">
    <citation type="journal article" date="2011" name="Proc. Natl. Acad. Sci. U.S.A.">
        <title>Obligate biotrophy features unraveled by the genomic analysis of rust fungi.</title>
        <authorList>
            <person name="Duplessis S."/>
            <person name="Cuomo C.A."/>
            <person name="Lin Y.-C."/>
            <person name="Aerts A."/>
            <person name="Tisserant E."/>
            <person name="Veneault-Fourrey C."/>
            <person name="Joly D.L."/>
            <person name="Hacquard S."/>
            <person name="Amselem J."/>
            <person name="Cantarel B.L."/>
            <person name="Chiu R."/>
            <person name="Coutinho P.M."/>
            <person name="Feau N."/>
            <person name="Field M."/>
            <person name="Frey P."/>
            <person name="Gelhaye E."/>
            <person name="Goldberg J."/>
            <person name="Grabherr M.G."/>
            <person name="Kodira C.D."/>
            <person name="Kohler A."/>
            <person name="Kuees U."/>
            <person name="Lindquist E.A."/>
            <person name="Lucas S.M."/>
            <person name="Mago R."/>
            <person name="Mauceli E."/>
            <person name="Morin E."/>
            <person name="Murat C."/>
            <person name="Pangilinan J.L."/>
            <person name="Park R."/>
            <person name="Pearson M."/>
            <person name="Quesneville H."/>
            <person name="Rouhier N."/>
            <person name="Sakthikumar S."/>
            <person name="Salamov A.A."/>
            <person name="Schmutz J."/>
            <person name="Selles B."/>
            <person name="Shapiro H."/>
            <person name="Tanguay P."/>
            <person name="Tuskan G.A."/>
            <person name="Henrissat B."/>
            <person name="Van de Peer Y."/>
            <person name="Rouze P."/>
            <person name="Ellis J.G."/>
            <person name="Dodds P.N."/>
            <person name="Schein J.E."/>
            <person name="Zhong S."/>
            <person name="Hamelin R.C."/>
            <person name="Grigoriev I.V."/>
            <person name="Szabo L.J."/>
            <person name="Martin F."/>
        </authorList>
    </citation>
    <scope>NUCLEOTIDE SEQUENCE [LARGE SCALE GENOMIC DNA]</scope>
    <source>
        <strain evidence="2">98AG31 / pathotype 3-4-7</strain>
    </source>
</reference>